<feature type="region of interest" description="Disordered" evidence="2">
    <location>
        <begin position="323"/>
        <end position="344"/>
    </location>
</feature>
<comment type="similarity">
    <text evidence="1">Belongs to the GSP E family.</text>
</comment>
<dbReference type="InterPro" id="IPR027417">
    <property type="entry name" value="P-loop_NTPase"/>
</dbReference>
<dbReference type="Gene3D" id="3.40.50.300">
    <property type="entry name" value="P-loop containing nucleotide triphosphate hydrolases"/>
    <property type="match status" value="1"/>
</dbReference>
<dbReference type="RefSeq" id="WP_149433368.1">
    <property type="nucleotide sequence ID" value="NZ_VTPX01000001.1"/>
</dbReference>
<dbReference type="GO" id="GO:0005737">
    <property type="term" value="C:cytoplasm"/>
    <property type="evidence" value="ECO:0007669"/>
    <property type="project" value="InterPro"/>
</dbReference>
<dbReference type="EMBL" id="VTPX01000001">
    <property type="protein sequence ID" value="KAA0020242.1"/>
    <property type="molecule type" value="Genomic_DNA"/>
</dbReference>
<accession>A0A640WI74</accession>
<dbReference type="InterPro" id="IPR050921">
    <property type="entry name" value="T4SS_GSP_E_ATPase"/>
</dbReference>
<evidence type="ECO:0000256" key="2">
    <source>
        <dbReference type="SAM" id="MobiDB-lite"/>
    </source>
</evidence>
<dbReference type="Pfam" id="PF00437">
    <property type="entry name" value="T2SSE"/>
    <property type="match status" value="1"/>
</dbReference>
<protein>
    <submittedName>
        <fullName evidence="4">P-type conjugative transfer ATPase TrbB</fullName>
    </submittedName>
</protein>
<dbReference type="NCBIfam" id="TIGR02782">
    <property type="entry name" value="TrbB_P"/>
    <property type="match status" value="1"/>
</dbReference>
<gene>
    <name evidence="4" type="primary">trbB</name>
    <name evidence="4" type="ORF">F0A16_00015</name>
</gene>
<dbReference type="SUPFAM" id="SSF52540">
    <property type="entry name" value="P-loop containing nucleoside triphosphate hydrolases"/>
    <property type="match status" value="1"/>
</dbReference>
<dbReference type="CDD" id="cd01130">
    <property type="entry name" value="VirB11-like_ATPase"/>
    <property type="match status" value="1"/>
</dbReference>
<feature type="domain" description="Bacterial type II secretion system protein E" evidence="3">
    <location>
        <begin position="108"/>
        <end position="289"/>
    </location>
</feature>
<organism evidence="4 5">
    <name type="scientific">Salinicola corii</name>
    <dbReference type="NCBI Taxonomy" id="2606937"/>
    <lineage>
        <taxon>Bacteria</taxon>
        <taxon>Pseudomonadati</taxon>
        <taxon>Pseudomonadota</taxon>
        <taxon>Gammaproteobacteria</taxon>
        <taxon>Oceanospirillales</taxon>
        <taxon>Halomonadaceae</taxon>
        <taxon>Salinicola</taxon>
    </lineage>
</organism>
<evidence type="ECO:0000256" key="1">
    <source>
        <dbReference type="ARBA" id="ARBA00006611"/>
    </source>
</evidence>
<sequence length="344" mass="36471">MSAIPQSSPSTSLDRRIQMLRTAMGPVIAAALEDPDVVEIMLNPDRTLWVDRLSSGRAPLDVALSEADGERIIRLVAAHVGAEVHRGQPLLTAELPETGERFEGILPPAAPGPAFALRKRAVGVIPLERYVADGMMTVQQADFLCRAVRDRQNILIAGGTSSGKTTLANALLAEIATTGDRVLVLEDTIELQCAAHDHVPLRTRSGVVTMSELVRATMRLRPDRVVVGEVRGGEALDLIKVWGTGHPGGIATIHAGSALGALLRLEQLILEVAVNPPRPLIAEAVNVVIHIAGRGRKRRIAGIARVTGFDAAGYHLTDVLDTSLPELPSPSDSTPTPSSLGGQP</sequence>
<keyword evidence="5" id="KW-1185">Reference proteome</keyword>
<evidence type="ECO:0000259" key="3">
    <source>
        <dbReference type="Pfam" id="PF00437"/>
    </source>
</evidence>
<comment type="caution">
    <text evidence="4">The sequence shown here is derived from an EMBL/GenBank/DDBJ whole genome shotgun (WGS) entry which is preliminary data.</text>
</comment>
<evidence type="ECO:0000313" key="5">
    <source>
        <dbReference type="Proteomes" id="UP000466024"/>
    </source>
</evidence>
<evidence type="ECO:0000313" key="4">
    <source>
        <dbReference type="EMBL" id="KAA0020242.1"/>
    </source>
</evidence>
<dbReference type="PANTHER" id="PTHR30486:SF6">
    <property type="entry name" value="TYPE IV PILUS RETRACTATION ATPASE PILT"/>
    <property type="match status" value="1"/>
</dbReference>
<dbReference type="Proteomes" id="UP000466024">
    <property type="component" value="Unassembled WGS sequence"/>
</dbReference>
<dbReference type="GO" id="GO:0016887">
    <property type="term" value="F:ATP hydrolysis activity"/>
    <property type="evidence" value="ECO:0007669"/>
    <property type="project" value="InterPro"/>
</dbReference>
<dbReference type="InterPro" id="IPR001482">
    <property type="entry name" value="T2SS/T4SS_dom"/>
</dbReference>
<dbReference type="PANTHER" id="PTHR30486">
    <property type="entry name" value="TWITCHING MOTILITY PROTEIN PILT"/>
    <property type="match status" value="1"/>
</dbReference>
<reference evidence="4 5" key="1">
    <citation type="submission" date="2019-08" db="EMBL/GenBank/DDBJ databases">
        <title>Bioinformatics analysis of the strain L3 and L5.</title>
        <authorList>
            <person name="Li X."/>
        </authorList>
    </citation>
    <scope>NUCLEOTIDE SEQUENCE [LARGE SCALE GENOMIC DNA]</scope>
    <source>
        <strain evidence="4 5">L3</strain>
    </source>
</reference>
<dbReference type="InterPro" id="IPR014149">
    <property type="entry name" value="Conjug-transfer_TrbB"/>
</dbReference>
<dbReference type="Gene3D" id="3.30.450.90">
    <property type="match status" value="1"/>
</dbReference>
<dbReference type="GO" id="GO:0005524">
    <property type="term" value="F:ATP binding"/>
    <property type="evidence" value="ECO:0007669"/>
    <property type="project" value="InterPro"/>
</dbReference>
<dbReference type="AlphaFoldDB" id="A0A640WI74"/>
<name>A0A640WI74_9GAMM</name>
<proteinExistence type="inferred from homology"/>